<proteinExistence type="predicted"/>
<sequence length="421" mass="47119">MPTFTGTVKLKICEAVELKPTDLTTRHVNVVGSKPQLMLIDPYVSINVDDILISRSSTKQRTFKPVWNEYFTAEVHGAQNLGFTVFHAAIPSDDFVANCTVSFDELVNSAKEQGSNENDIWIDLEPGGKIHVVIELVSAENVEKPREFKQRQGLNRRRGAMRRRVHQVNGHKFMATILRQPTFCSHCREFIWGLGKQGYQCQVCTCVVHKRCHEFVVTKCPGMKDSTNDELAAGSRFNINIPHRFVVHNYKRPTFCDHCGSMLYGLFRQGLQCEACSMNVHKRCQKNVANNCGINPKQMAEILSAMGISGDKLTKRKKKTSISESPNKLSQSERSHTSSMPATSDEGMSGMSFGAYDMLSLTDSYGQFSLKVPDSGGEGGEKFSPTPSSRDGKRPKKFGLDDFTFIKVLGKGQLWKDCELK</sequence>
<gene>
    <name evidence="1" type="ORF">HPB47_009747</name>
</gene>
<name>A0AC60P116_IXOPE</name>
<comment type="caution">
    <text evidence="1">The sequence shown here is derived from an EMBL/GenBank/DDBJ whole genome shotgun (WGS) entry which is preliminary data.</text>
</comment>
<evidence type="ECO:0000313" key="1">
    <source>
        <dbReference type="EMBL" id="KAG0413111.1"/>
    </source>
</evidence>
<protein>
    <submittedName>
        <fullName evidence="1">Uncharacterized protein</fullName>
    </submittedName>
</protein>
<keyword evidence="2" id="KW-1185">Reference proteome</keyword>
<feature type="non-terminal residue" evidence="1">
    <location>
        <position position="421"/>
    </location>
</feature>
<organism evidence="1 2">
    <name type="scientific">Ixodes persulcatus</name>
    <name type="common">Taiga tick</name>
    <dbReference type="NCBI Taxonomy" id="34615"/>
    <lineage>
        <taxon>Eukaryota</taxon>
        <taxon>Metazoa</taxon>
        <taxon>Ecdysozoa</taxon>
        <taxon>Arthropoda</taxon>
        <taxon>Chelicerata</taxon>
        <taxon>Arachnida</taxon>
        <taxon>Acari</taxon>
        <taxon>Parasitiformes</taxon>
        <taxon>Ixodida</taxon>
        <taxon>Ixodoidea</taxon>
        <taxon>Ixodidae</taxon>
        <taxon>Ixodinae</taxon>
        <taxon>Ixodes</taxon>
    </lineage>
</organism>
<evidence type="ECO:0000313" key="2">
    <source>
        <dbReference type="Proteomes" id="UP000805193"/>
    </source>
</evidence>
<reference evidence="1 2" key="1">
    <citation type="journal article" date="2020" name="Cell">
        <title>Large-Scale Comparative Analyses of Tick Genomes Elucidate Their Genetic Diversity and Vector Capacities.</title>
        <authorList>
            <consortium name="Tick Genome and Microbiome Consortium (TIGMIC)"/>
            <person name="Jia N."/>
            <person name="Wang J."/>
            <person name="Shi W."/>
            <person name="Du L."/>
            <person name="Sun Y."/>
            <person name="Zhan W."/>
            <person name="Jiang J.F."/>
            <person name="Wang Q."/>
            <person name="Zhang B."/>
            <person name="Ji P."/>
            <person name="Bell-Sakyi L."/>
            <person name="Cui X.M."/>
            <person name="Yuan T.T."/>
            <person name="Jiang B.G."/>
            <person name="Yang W.F."/>
            <person name="Lam T.T."/>
            <person name="Chang Q.C."/>
            <person name="Ding S.J."/>
            <person name="Wang X.J."/>
            <person name="Zhu J.G."/>
            <person name="Ruan X.D."/>
            <person name="Zhao L."/>
            <person name="Wei J.T."/>
            <person name="Ye R.Z."/>
            <person name="Que T.C."/>
            <person name="Du C.H."/>
            <person name="Zhou Y.H."/>
            <person name="Cheng J.X."/>
            <person name="Dai P.F."/>
            <person name="Guo W.B."/>
            <person name="Han X.H."/>
            <person name="Huang E.J."/>
            <person name="Li L.F."/>
            <person name="Wei W."/>
            <person name="Gao Y.C."/>
            <person name="Liu J.Z."/>
            <person name="Shao H.Z."/>
            <person name="Wang X."/>
            <person name="Wang C.C."/>
            <person name="Yang T.C."/>
            <person name="Huo Q.B."/>
            <person name="Li W."/>
            <person name="Chen H.Y."/>
            <person name="Chen S.E."/>
            <person name="Zhou L.G."/>
            <person name="Ni X.B."/>
            <person name="Tian J.H."/>
            <person name="Sheng Y."/>
            <person name="Liu T."/>
            <person name="Pan Y.S."/>
            <person name="Xia L.Y."/>
            <person name="Li J."/>
            <person name="Zhao F."/>
            <person name="Cao W.C."/>
        </authorList>
    </citation>
    <scope>NUCLEOTIDE SEQUENCE [LARGE SCALE GENOMIC DNA]</scope>
    <source>
        <strain evidence="1">Iper-2018</strain>
    </source>
</reference>
<accession>A0AC60P116</accession>
<dbReference type="EMBL" id="JABSTQ010011291">
    <property type="protein sequence ID" value="KAG0413111.1"/>
    <property type="molecule type" value="Genomic_DNA"/>
</dbReference>
<dbReference type="Proteomes" id="UP000805193">
    <property type="component" value="Unassembled WGS sequence"/>
</dbReference>